<keyword evidence="4" id="KW-1185">Reference proteome</keyword>
<feature type="region of interest" description="Disordered" evidence="2">
    <location>
        <begin position="288"/>
        <end position="333"/>
    </location>
</feature>
<keyword evidence="1" id="KW-0175">Coiled coil</keyword>
<protein>
    <submittedName>
        <fullName evidence="3">Uncharacterized protein</fullName>
    </submittedName>
</protein>
<feature type="region of interest" description="Disordered" evidence="2">
    <location>
        <begin position="232"/>
        <end position="252"/>
    </location>
</feature>
<dbReference type="GeneID" id="19974641"/>
<evidence type="ECO:0000256" key="1">
    <source>
        <dbReference type="SAM" id="Coils"/>
    </source>
</evidence>
<dbReference type="HOGENOM" id="CLU_349840_0_0_1"/>
<dbReference type="EMBL" id="KB822723">
    <property type="protein sequence ID" value="ETN37679.1"/>
    <property type="molecule type" value="Genomic_DNA"/>
</dbReference>
<dbReference type="InParanoid" id="W2RPM1"/>
<name>W2RPM1_CYPE1</name>
<reference evidence="3 4" key="1">
    <citation type="submission" date="2013-03" db="EMBL/GenBank/DDBJ databases">
        <title>The Genome Sequence of Phialophora europaea CBS 101466.</title>
        <authorList>
            <consortium name="The Broad Institute Genomics Platform"/>
            <person name="Cuomo C."/>
            <person name="de Hoog S."/>
            <person name="Gorbushina A."/>
            <person name="Walker B."/>
            <person name="Young S.K."/>
            <person name="Zeng Q."/>
            <person name="Gargeya S."/>
            <person name="Fitzgerald M."/>
            <person name="Haas B."/>
            <person name="Abouelleil A."/>
            <person name="Allen A.W."/>
            <person name="Alvarado L."/>
            <person name="Arachchi H.M."/>
            <person name="Berlin A.M."/>
            <person name="Chapman S.B."/>
            <person name="Gainer-Dewar J."/>
            <person name="Goldberg J."/>
            <person name="Griggs A."/>
            <person name="Gujja S."/>
            <person name="Hansen M."/>
            <person name="Howarth C."/>
            <person name="Imamovic A."/>
            <person name="Ireland A."/>
            <person name="Larimer J."/>
            <person name="McCowan C."/>
            <person name="Murphy C."/>
            <person name="Pearson M."/>
            <person name="Poon T.W."/>
            <person name="Priest M."/>
            <person name="Roberts A."/>
            <person name="Saif S."/>
            <person name="Shea T."/>
            <person name="Sisk P."/>
            <person name="Sykes S."/>
            <person name="Wortman J."/>
            <person name="Nusbaum C."/>
            <person name="Birren B."/>
        </authorList>
    </citation>
    <scope>NUCLEOTIDE SEQUENCE [LARGE SCALE GENOMIC DNA]</scope>
    <source>
        <strain evidence="3 4">CBS 101466</strain>
    </source>
</reference>
<dbReference type="AlphaFoldDB" id="W2RPM1"/>
<gene>
    <name evidence="3" type="ORF">HMPREF1541_07302</name>
</gene>
<proteinExistence type="predicted"/>
<feature type="coiled-coil region" evidence="1">
    <location>
        <begin position="33"/>
        <end position="60"/>
    </location>
</feature>
<evidence type="ECO:0000256" key="2">
    <source>
        <dbReference type="SAM" id="MobiDB-lite"/>
    </source>
</evidence>
<dbReference type="VEuPathDB" id="FungiDB:HMPREF1541_07302"/>
<dbReference type="Proteomes" id="UP000030752">
    <property type="component" value="Unassembled WGS sequence"/>
</dbReference>
<dbReference type="RefSeq" id="XP_008719848.1">
    <property type="nucleotide sequence ID" value="XM_008721626.1"/>
</dbReference>
<feature type="region of interest" description="Disordered" evidence="2">
    <location>
        <begin position="654"/>
        <end position="688"/>
    </location>
</feature>
<evidence type="ECO:0000313" key="4">
    <source>
        <dbReference type="Proteomes" id="UP000030752"/>
    </source>
</evidence>
<accession>W2RPM1</accession>
<sequence length="805" mass="89116">MSNELCRVCKDIDIGSRKLAKEHHNIMQWRKAGKRHLASIEKAENVIERLKERIDGLESSRVSKTFEPLRTTNTQESTEGSLYHVTSVAAQDKSPRSTADLDIEESSRELEALQLTKSTRERANSRNNSTAVGNFDGKTSVSRLEKISRITGISLQQLLEGKDTLPLPESFEKRSLKRYPCPLVRLGRCEQKPHRSFEQCRRHVKSHHESFAREQPEWETEMFRIKIEDSDTGPVLHSKSDTNNKAIAFGAGPDRGDQQVYIREQKSCSSPASVVLNAASIGETRAAAAAAPQANKKTTAPVARRASQGRYRVDRSTRPSSVRASHDPKPALAGRLSWDASKSNFACYFEKLQCHFNECSDRKWKTDRALRRSSHIQWHMTQGHLTVHQHQILLEADTHLRDSSAVSLAGASESLERSRDSWPRCLVFLAHEFSSVQESLDPYCGTPLLQDASRLEELCSLYLQRVNRASAEAVSMPQAQNSNFLPTAADPMSGSYCETSSREASEIPRVELRLPPDERSAEISCLPSEHHMPDCGQSSTAEPDPCLETATRCMYLQGRLHAIQAQIAQLRNAEIALQDQLAALPERSGKATKIRRIGEPSADHATEHSGSFRNCMGSEFPAAHDGSFITATHHYAGADGAEQDPFTTCRVGAGAGPRTNDVNWTSLTVSSSDKSSRSHSPKTPPLPHESVFAAGYNSIEAEVNVPSIAQAKQKETVEAIWKMPLRRDYYGDPGGPVQYLDRLSASDSQHQQQGGWGISKQGAEPSNDQFLSFISYDGFGGECPSCSMTGYCMLHPMQQDSSSAQ</sequence>
<organism evidence="3 4">
    <name type="scientific">Cyphellophora europaea (strain CBS 101466)</name>
    <name type="common">Phialophora europaea</name>
    <dbReference type="NCBI Taxonomy" id="1220924"/>
    <lineage>
        <taxon>Eukaryota</taxon>
        <taxon>Fungi</taxon>
        <taxon>Dikarya</taxon>
        <taxon>Ascomycota</taxon>
        <taxon>Pezizomycotina</taxon>
        <taxon>Eurotiomycetes</taxon>
        <taxon>Chaetothyriomycetidae</taxon>
        <taxon>Chaetothyriales</taxon>
        <taxon>Cyphellophoraceae</taxon>
        <taxon>Cyphellophora</taxon>
    </lineage>
</organism>
<evidence type="ECO:0000313" key="3">
    <source>
        <dbReference type="EMBL" id="ETN37679.1"/>
    </source>
</evidence>